<evidence type="ECO:0000256" key="2">
    <source>
        <dbReference type="ARBA" id="ARBA00023163"/>
    </source>
</evidence>
<keyword evidence="5" id="KW-1185">Reference proteome</keyword>
<organism evidence="4 5">
    <name type="scientific">Kibdelosporangium banguiense</name>
    <dbReference type="NCBI Taxonomy" id="1365924"/>
    <lineage>
        <taxon>Bacteria</taxon>
        <taxon>Bacillati</taxon>
        <taxon>Actinomycetota</taxon>
        <taxon>Actinomycetes</taxon>
        <taxon>Pseudonocardiales</taxon>
        <taxon>Pseudonocardiaceae</taxon>
        <taxon>Kibdelosporangium</taxon>
    </lineage>
</organism>
<dbReference type="Pfam" id="PF16859">
    <property type="entry name" value="TetR_C_11"/>
    <property type="match status" value="1"/>
</dbReference>
<comment type="caution">
    <text evidence="4">The sequence shown here is derived from an EMBL/GenBank/DDBJ whole genome shotgun (WGS) entry which is preliminary data.</text>
</comment>
<dbReference type="InterPro" id="IPR036271">
    <property type="entry name" value="Tet_transcr_reg_TetR-rel_C_sf"/>
</dbReference>
<feature type="domain" description="Tetracyclin repressor-like C-terminal" evidence="3">
    <location>
        <begin position="4"/>
        <end position="103"/>
    </location>
</feature>
<dbReference type="EMBL" id="JAGINW010000001">
    <property type="protein sequence ID" value="MBP2330090.1"/>
    <property type="molecule type" value="Genomic_DNA"/>
</dbReference>
<protein>
    <recommendedName>
        <fullName evidence="3">Tetracyclin repressor-like C-terminal domain-containing protein</fullName>
    </recommendedName>
</protein>
<sequence>MGQANLRAIHEWLTHPRIATILPDLTAEAVRNPALANAIETTIGRPRRAFGAATLQRAIDRGELSGEVNIELALDLIAAPVYWRLGVRHVAIDPGYLDDLAEHLLRALRSRTG</sequence>
<evidence type="ECO:0000313" key="5">
    <source>
        <dbReference type="Proteomes" id="UP001519332"/>
    </source>
</evidence>
<evidence type="ECO:0000256" key="1">
    <source>
        <dbReference type="ARBA" id="ARBA00023015"/>
    </source>
</evidence>
<dbReference type="SUPFAM" id="SSF48498">
    <property type="entry name" value="Tetracyclin repressor-like, C-terminal domain"/>
    <property type="match status" value="1"/>
</dbReference>
<dbReference type="InterPro" id="IPR011075">
    <property type="entry name" value="TetR_C"/>
</dbReference>
<dbReference type="RefSeq" id="WP_245378768.1">
    <property type="nucleotide sequence ID" value="NZ_JAGINW010000001.1"/>
</dbReference>
<evidence type="ECO:0000259" key="3">
    <source>
        <dbReference type="Pfam" id="PF16859"/>
    </source>
</evidence>
<dbReference type="Gene3D" id="1.10.357.10">
    <property type="entry name" value="Tetracycline Repressor, domain 2"/>
    <property type="match status" value="1"/>
</dbReference>
<name>A0ABS4U0B0_9PSEU</name>
<gene>
    <name evidence="4" type="ORF">JOF56_010475</name>
</gene>
<evidence type="ECO:0000313" key="4">
    <source>
        <dbReference type="EMBL" id="MBP2330090.1"/>
    </source>
</evidence>
<keyword evidence="1" id="KW-0805">Transcription regulation</keyword>
<dbReference type="Proteomes" id="UP001519332">
    <property type="component" value="Unassembled WGS sequence"/>
</dbReference>
<reference evidence="4 5" key="1">
    <citation type="submission" date="2021-03" db="EMBL/GenBank/DDBJ databases">
        <title>Sequencing the genomes of 1000 actinobacteria strains.</title>
        <authorList>
            <person name="Klenk H.-P."/>
        </authorList>
    </citation>
    <scope>NUCLEOTIDE SEQUENCE [LARGE SCALE GENOMIC DNA]</scope>
    <source>
        <strain evidence="4 5">DSM 46670</strain>
    </source>
</reference>
<accession>A0ABS4U0B0</accession>
<keyword evidence="2" id="KW-0804">Transcription</keyword>
<proteinExistence type="predicted"/>